<evidence type="ECO:0000256" key="2">
    <source>
        <dbReference type="ARBA" id="ARBA00022723"/>
    </source>
</evidence>
<keyword evidence="4" id="KW-0067">ATP-binding</keyword>
<dbReference type="GO" id="GO:0046872">
    <property type="term" value="F:metal ion binding"/>
    <property type="evidence" value="ECO:0007669"/>
    <property type="project" value="UniProtKB-KW"/>
</dbReference>
<organism evidence="7">
    <name type="scientific">Euplotes harpa</name>
    <dbReference type="NCBI Taxonomy" id="151035"/>
    <lineage>
        <taxon>Eukaryota</taxon>
        <taxon>Sar</taxon>
        <taxon>Alveolata</taxon>
        <taxon>Ciliophora</taxon>
        <taxon>Intramacronucleata</taxon>
        <taxon>Spirotrichea</taxon>
        <taxon>Hypotrichia</taxon>
        <taxon>Euplotida</taxon>
        <taxon>Euplotidae</taxon>
        <taxon>Euplotes</taxon>
    </lineage>
</organism>
<evidence type="ECO:0000313" key="7">
    <source>
        <dbReference type="EMBL" id="CAE0351010.1"/>
    </source>
</evidence>
<gene>
    <name evidence="7" type="ORF">EHAR0213_LOCUS9924</name>
</gene>
<dbReference type="InterPro" id="IPR006544">
    <property type="entry name" value="P-type_TPase_V"/>
</dbReference>
<dbReference type="PANTHER" id="PTHR45630:SF7">
    <property type="entry name" value="ENDOPLASMIC RETICULUM TRANSMEMBRANE HELIX TRANSLOCASE"/>
    <property type="match status" value="1"/>
</dbReference>
<proteinExistence type="predicted"/>
<keyword evidence="3" id="KW-0547">Nucleotide-binding</keyword>
<dbReference type="GO" id="GO:0019829">
    <property type="term" value="F:ATPase-coupled monoatomic cation transmembrane transporter activity"/>
    <property type="evidence" value="ECO:0007669"/>
    <property type="project" value="TreeGrafter"/>
</dbReference>
<evidence type="ECO:0000256" key="6">
    <source>
        <dbReference type="ARBA" id="ARBA00022967"/>
    </source>
</evidence>
<evidence type="ECO:0000256" key="5">
    <source>
        <dbReference type="ARBA" id="ARBA00022842"/>
    </source>
</evidence>
<reference evidence="7" key="1">
    <citation type="submission" date="2021-01" db="EMBL/GenBank/DDBJ databases">
        <authorList>
            <person name="Corre E."/>
            <person name="Pelletier E."/>
            <person name="Niang G."/>
            <person name="Scheremetjew M."/>
            <person name="Finn R."/>
            <person name="Kale V."/>
            <person name="Holt S."/>
            <person name="Cochrane G."/>
            <person name="Meng A."/>
            <person name="Brown T."/>
            <person name="Cohen L."/>
        </authorList>
    </citation>
    <scope>NUCLEOTIDE SEQUENCE</scope>
    <source>
        <strain evidence="7">FSP1.4</strain>
    </source>
</reference>
<accession>A0A7S3JDX3</accession>
<name>A0A7S3JDX3_9SPIT</name>
<comment type="subcellular location">
    <subcellularLocation>
        <location evidence="1">Membrane</location>
        <topology evidence="1">Multi-pass membrane protein</topology>
    </subcellularLocation>
</comment>
<sequence>MEQIRKKQQDRMQLYIKQNKGKKGLPNFAEFPGLDSHMAELGDACIAAPFTYKFSSVKCVNTVICQGRTTITTTYQMYKILALNSMISAYSMSTLYLDGVK</sequence>
<evidence type="ECO:0000256" key="4">
    <source>
        <dbReference type="ARBA" id="ARBA00022840"/>
    </source>
</evidence>
<dbReference type="GO" id="GO:0005789">
    <property type="term" value="C:endoplasmic reticulum membrane"/>
    <property type="evidence" value="ECO:0007669"/>
    <property type="project" value="TreeGrafter"/>
</dbReference>
<protein>
    <submittedName>
        <fullName evidence="7">Uncharacterized protein</fullName>
    </submittedName>
</protein>
<dbReference type="PANTHER" id="PTHR45630">
    <property type="entry name" value="CATION-TRANSPORTING ATPASE-RELATED"/>
    <property type="match status" value="1"/>
</dbReference>
<dbReference type="GO" id="GO:0015662">
    <property type="term" value="F:P-type ion transporter activity"/>
    <property type="evidence" value="ECO:0007669"/>
    <property type="project" value="TreeGrafter"/>
</dbReference>
<keyword evidence="5" id="KW-0460">Magnesium</keyword>
<evidence type="ECO:0000256" key="3">
    <source>
        <dbReference type="ARBA" id="ARBA00022741"/>
    </source>
</evidence>
<dbReference type="EMBL" id="HBII01023964">
    <property type="protein sequence ID" value="CAE0351010.1"/>
    <property type="molecule type" value="Transcribed_RNA"/>
</dbReference>
<dbReference type="GO" id="GO:0005524">
    <property type="term" value="F:ATP binding"/>
    <property type="evidence" value="ECO:0007669"/>
    <property type="project" value="UniProtKB-KW"/>
</dbReference>
<dbReference type="AlphaFoldDB" id="A0A7S3JDX3"/>
<evidence type="ECO:0000256" key="1">
    <source>
        <dbReference type="ARBA" id="ARBA00004141"/>
    </source>
</evidence>
<dbReference type="GO" id="GO:0006874">
    <property type="term" value="P:intracellular calcium ion homeostasis"/>
    <property type="evidence" value="ECO:0007669"/>
    <property type="project" value="TreeGrafter"/>
</dbReference>
<keyword evidence="2" id="KW-0479">Metal-binding</keyword>
<keyword evidence="6" id="KW-1278">Translocase</keyword>